<evidence type="ECO:0000313" key="2">
    <source>
        <dbReference type="Proteomes" id="UP000005258"/>
    </source>
</evidence>
<keyword evidence="2" id="KW-1185">Reference proteome</keyword>
<reference evidence="1 2" key="1">
    <citation type="journal article" date="2012" name="J. Am. Chem. Soc.">
        <title>Bacterial biosynthesis and maturation of the didemnin anti-cancer agents.</title>
        <authorList>
            <person name="Xu Y."/>
            <person name="Kersten R.D."/>
            <person name="Nam S.J."/>
            <person name="Lu L."/>
            <person name="Al-Suwailem A.M."/>
            <person name="Zheng H."/>
            <person name="Fenical W."/>
            <person name="Dorrestein P.C."/>
            <person name="Moore B.S."/>
            <person name="Qian P.Y."/>
        </authorList>
    </citation>
    <scope>NUCLEOTIDE SEQUENCE [LARGE SCALE GENOMIC DNA]</scope>
    <source>
        <strain evidence="1 2">KA081020-065</strain>
    </source>
</reference>
<dbReference type="Proteomes" id="UP000005258">
    <property type="component" value="Plasmid pTM1"/>
</dbReference>
<organism evidence="1 2">
    <name type="scientific">Tistrella mobilis (strain KA081020-065)</name>
    <dbReference type="NCBI Taxonomy" id="1110502"/>
    <lineage>
        <taxon>Bacteria</taxon>
        <taxon>Pseudomonadati</taxon>
        <taxon>Pseudomonadota</taxon>
        <taxon>Alphaproteobacteria</taxon>
        <taxon>Geminicoccales</taxon>
        <taxon>Geminicoccaceae</taxon>
        <taxon>Tistrella</taxon>
    </lineage>
</organism>
<dbReference type="AlphaFoldDB" id="I3TTB2"/>
<dbReference type="EMBL" id="CP003237">
    <property type="protein sequence ID" value="AFK56000.1"/>
    <property type="molecule type" value="Genomic_DNA"/>
</dbReference>
<keyword evidence="1" id="KW-0614">Plasmid</keyword>
<geneLocation type="plasmid" evidence="1 2">
    <name>pTM1</name>
</geneLocation>
<dbReference type="HOGENOM" id="CLU_258617_0_0_5"/>
<dbReference type="RefSeq" id="WP_014747677.1">
    <property type="nucleotide sequence ID" value="NC_017957.2"/>
</dbReference>
<evidence type="ECO:0000313" key="1">
    <source>
        <dbReference type="EMBL" id="AFK56000.1"/>
    </source>
</evidence>
<dbReference type="PATRIC" id="fig|1110502.3.peg.4249"/>
<dbReference type="KEGG" id="tmo:TMO_a0597"/>
<accession>I3TTB2</accession>
<sequence length="1219" mass="129732">MAAPRLSILPFLQSWDAAQGRLTVNLLLVPVGDPAQPLGPPTAPAFQGTALRLAAHISDDPGRVATLADVPAGPQLVDLAPPPDQAALLDWLRAEFKLTRPETVHVRSDDFRLRKYLPLSYRRAHSFVAPKTPLASIDDTYHCLLKCPPPSARPTPPATDEMSWGEGFAVLLRQPPVARAAGLIHTVTIDLPEPAPGQAHPGGWLFFSLAAGHPFAAEAAADPGWANLYATRLPRLDRAEPRPVFTATLFPVAADAAAAAGLGPLDQVFPEATVFDDGFAKIVHARQPIHADGSAEDAAGGPPLRLDPGIQLAWDDEDTLVATNRAIGTEMDGSLPPEAPSAVFGYRVDVRAAGDAGWTSLQAVTSPGFAVGAATIPGFDAEGIVEVHPMTVAGQFWLPVFFARWAGGSLVAPSDDEVLLRGPARARALPYAGTGAGAVPLRYGHDYEFRVRLADTTGGGPAADTDPVNPAAAPVARQAFRRMIPPGAVRSRDLDGTGAHTPRQFQIHRPRIGYPQAVFTGFPGAFDHLAAIGRANQGRPAAAWVVPDMPDPDADLLEIRVLVQAPRFDPAGGDAGFTQLYRTTRAFPALVDPAAPAVLDLTLDWVDCARLSDIAWPMDGGLPGTGPVVVPRGRNVRVLVRALGRADPGYFGSEAARLGSPGELWPGTVTVPLAPEPPLFAPTSDQERLASVFLQPEVPRAAETAVAAAQAGATTLMVTRLAAATGLVAEDGTLYGAPGRRTVFGCAGLKHHLAPDGGALTLTSPVELDRVWLNLVRLRLDRDWSWTGLSSPSVTVSRRVELLPIGQISTRALGSLQVDHAINGQALRAAPDRESLDLVFLDALEPPTGPDGHPYEVRLTYTLTARFDDGGTQSVEVETRLPVATAPKVAPKLVSAGHAFSDYTIFGDYEATGRRRRMLWLEFEPDPARDPRDIIYARVLHQTPDPMLMPGWEPAADPAPYAGLDLDPEAVRVIRPGQGDDHAGLNAMQPLIKAVDSDVHYALPLPANLSSQSPELFGFFTYEFRVGHPQGTEAAPFWSTAQGRFGPALVIEGVQHPTPDLACAIRRTRAGITASAGYAVAVQDGRVMRIQPPNTEIWFVLYGRVMQADGQSWRNIQLDLRRAQPAIRRPTHGRPVAGYLGTRHLPPTGHAAWTTADIEARLAAFGFDDATPLTALAIELLPEPNGAFDAPLAGDLGQVRILRTSPLVAVGGGCCPPEV</sequence>
<gene>
    <name evidence="1" type="ordered locus">TMO_a0597</name>
</gene>
<proteinExistence type="predicted"/>
<name>I3TTB2_TISMK</name>
<protein>
    <submittedName>
        <fullName evidence="1">Uncharacterized protein</fullName>
    </submittedName>
</protein>